<organism evidence="2 3">
    <name type="scientific">Ulvibacterium marinum</name>
    <dbReference type="NCBI Taxonomy" id="2419782"/>
    <lineage>
        <taxon>Bacteria</taxon>
        <taxon>Pseudomonadati</taxon>
        <taxon>Bacteroidota</taxon>
        <taxon>Flavobacteriia</taxon>
        <taxon>Flavobacteriales</taxon>
        <taxon>Flavobacteriaceae</taxon>
        <taxon>Ulvibacterium</taxon>
    </lineage>
</organism>
<dbReference type="Pfam" id="PF00578">
    <property type="entry name" value="AhpC-TSA"/>
    <property type="match status" value="1"/>
</dbReference>
<dbReference type="EMBL" id="RBCJ01000003">
    <property type="protein sequence ID" value="RKN80132.1"/>
    <property type="molecule type" value="Genomic_DNA"/>
</dbReference>
<dbReference type="OrthoDB" id="9815205at2"/>
<evidence type="ECO:0000313" key="2">
    <source>
        <dbReference type="EMBL" id="RKN80132.1"/>
    </source>
</evidence>
<accession>A0A3B0C3A6</accession>
<dbReference type="InterPro" id="IPR036249">
    <property type="entry name" value="Thioredoxin-like_sf"/>
</dbReference>
<comment type="caution">
    <text evidence="2">The sequence shown here is derived from an EMBL/GenBank/DDBJ whole genome shotgun (WGS) entry which is preliminary data.</text>
</comment>
<protein>
    <submittedName>
        <fullName evidence="2">TlpA family protein disulfide reductase</fullName>
    </submittedName>
</protein>
<dbReference type="GO" id="GO:0016209">
    <property type="term" value="F:antioxidant activity"/>
    <property type="evidence" value="ECO:0007669"/>
    <property type="project" value="InterPro"/>
</dbReference>
<sequence>MKRSTILTLLVIALVLALFVTPLGYHGKVWLNQLFSGTPDIIPTSKREKLVDYNWKLKDAEWDFFSFDKSRGNVIFINFWASWRLPCAAELKGIQKLYDVYGDKVDFYIITNEERLPVEEFMEVKGFTFPVTYLIIGGRSPIEVLEPPASYIIDRNGYIVVKEDDIKDWDTTSVHELLDELLNTGT</sequence>
<dbReference type="SUPFAM" id="SSF52833">
    <property type="entry name" value="Thioredoxin-like"/>
    <property type="match status" value="1"/>
</dbReference>
<dbReference type="AlphaFoldDB" id="A0A3B0C3A6"/>
<dbReference type="PROSITE" id="PS51352">
    <property type="entry name" value="THIOREDOXIN_2"/>
    <property type="match status" value="1"/>
</dbReference>
<name>A0A3B0C3A6_9FLAO</name>
<proteinExistence type="predicted"/>
<dbReference type="InterPro" id="IPR013766">
    <property type="entry name" value="Thioredoxin_domain"/>
</dbReference>
<dbReference type="GO" id="GO:0016491">
    <property type="term" value="F:oxidoreductase activity"/>
    <property type="evidence" value="ECO:0007669"/>
    <property type="project" value="InterPro"/>
</dbReference>
<keyword evidence="3" id="KW-1185">Reference proteome</keyword>
<evidence type="ECO:0000313" key="3">
    <source>
        <dbReference type="Proteomes" id="UP000276603"/>
    </source>
</evidence>
<dbReference type="Proteomes" id="UP000276603">
    <property type="component" value="Unassembled WGS sequence"/>
</dbReference>
<dbReference type="PANTHER" id="PTHR42852:SF13">
    <property type="entry name" value="PROTEIN DIPZ"/>
    <property type="match status" value="1"/>
</dbReference>
<evidence type="ECO:0000259" key="1">
    <source>
        <dbReference type="PROSITE" id="PS51352"/>
    </source>
</evidence>
<dbReference type="InterPro" id="IPR050553">
    <property type="entry name" value="Thioredoxin_ResA/DsbE_sf"/>
</dbReference>
<dbReference type="PANTHER" id="PTHR42852">
    <property type="entry name" value="THIOL:DISULFIDE INTERCHANGE PROTEIN DSBE"/>
    <property type="match status" value="1"/>
</dbReference>
<dbReference type="CDD" id="cd02966">
    <property type="entry name" value="TlpA_like_family"/>
    <property type="match status" value="1"/>
</dbReference>
<dbReference type="RefSeq" id="WP_120712941.1">
    <property type="nucleotide sequence ID" value="NZ_RBCJ01000003.1"/>
</dbReference>
<dbReference type="InterPro" id="IPR000866">
    <property type="entry name" value="AhpC/TSA"/>
</dbReference>
<gene>
    <name evidence="2" type="ORF">D7Z94_17990</name>
</gene>
<dbReference type="Gene3D" id="3.40.30.10">
    <property type="entry name" value="Glutaredoxin"/>
    <property type="match status" value="1"/>
</dbReference>
<reference evidence="2 3" key="1">
    <citation type="submission" date="2018-10" db="EMBL/GenBank/DDBJ databases">
        <title>Ulvibacterium marinum gen. nov., sp. nov., a novel marine bacterium of the family Flavobacteriaceae, isolated from a culture of the green alga Ulva prolifera.</title>
        <authorList>
            <person name="Zhang Z."/>
        </authorList>
    </citation>
    <scope>NUCLEOTIDE SEQUENCE [LARGE SCALE GENOMIC DNA]</scope>
    <source>
        <strain evidence="2 3">CCMM003</strain>
    </source>
</reference>
<feature type="domain" description="Thioredoxin" evidence="1">
    <location>
        <begin position="39"/>
        <end position="183"/>
    </location>
</feature>